<sequence length="48" mass="5299">MGWALELWIDALGYPSVLPPPEERKHVASAIGAARAEQARDSMVSRKH</sequence>
<proteinExistence type="predicted"/>
<reference evidence="1 2" key="1">
    <citation type="submission" date="2019-08" db="EMBL/GenBank/DDBJ databases">
        <authorList>
            <person name="Peeters C."/>
        </authorList>
    </citation>
    <scope>NUCLEOTIDE SEQUENCE [LARGE SCALE GENOMIC DNA]</scope>
    <source>
        <strain evidence="1 2">LMG 31121</strain>
    </source>
</reference>
<evidence type="ECO:0000313" key="2">
    <source>
        <dbReference type="Proteomes" id="UP000335538"/>
    </source>
</evidence>
<dbReference type="EMBL" id="CABPSR010000019">
    <property type="protein sequence ID" value="VVE84603.1"/>
    <property type="molecule type" value="Genomic_DNA"/>
</dbReference>
<organism evidence="1 2">
    <name type="scientific">Pandoraea sputorum</name>
    <dbReference type="NCBI Taxonomy" id="93222"/>
    <lineage>
        <taxon>Bacteria</taxon>
        <taxon>Pseudomonadati</taxon>
        <taxon>Pseudomonadota</taxon>
        <taxon>Betaproteobacteria</taxon>
        <taxon>Burkholderiales</taxon>
        <taxon>Burkholderiaceae</taxon>
        <taxon>Pandoraea</taxon>
    </lineage>
</organism>
<dbReference type="Proteomes" id="UP000335538">
    <property type="component" value="Unassembled WGS sequence"/>
</dbReference>
<dbReference type="AlphaFoldDB" id="A0A5E5BJ90"/>
<name>A0A5E5BJ90_9BURK</name>
<evidence type="ECO:0000313" key="1">
    <source>
        <dbReference type="EMBL" id="VVE84603.1"/>
    </source>
</evidence>
<gene>
    <name evidence="1" type="ORF">PSP31121_04834</name>
</gene>
<accession>A0A5E5BJ90</accession>
<protein>
    <submittedName>
        <fullName evidence="1">Uncharacterized protein</fullName>
    </submittedName>
</protein>